<gene>
    <name evidence="2" type="ORF">Tco_0839829</name>
</gene>
<keyword evidence="2" id="KW-0695">RNA-directed DNA polymerase</keyword>
<accession>A0ABQ5AUV4</accession>
<sequence>MDLKNEQNVDLELYHHAIPAVPDIHVVLGIANIPAIPLDVIVISDEEDSNDEENKDIPLDVIMISDEKDSSDEENEYIPLDVIVISSDDEPDMPAKTVATQAISATNTNSPIDVHVDIEQRADVKTAQMDRIWVDLVRKEIKILLDIIDSAEHRIENDTNVVEGIWENITETVSPKVFNAHDDRITTSRKSSGPQIKTSSSAGQNESKLVAQDLLQFSRRLTLRYRIDFQAIYGTWLPTNSKILFIAIYAPQQTSCKRKLWDYISNIVGRWNGESIIMGDFNEVRSSEERRGSCVMVGEYSSRIKAWDDVILKLRSRLSKWKSSAQTRRNKYIPIKLTSSLWAYSPKIVYRLELFRFAEASLLRISLCPVCSVCEAISATNTNSPIDVHVDIEQRADVKTAQMDRIWVDLVRKEIKILLDIIDSAEHRIENDTNVVEEKTLSTNQMLDGQIIKDEKTVSGNENILDDDTNEKDEAGIDIQDSESLSDEDMEVEDDLEDFIDDANADKDSNHKEDTDDDFDCQNATLEII</sequence>
<evidence type="ECO:0000256" key="1">
    <source>
        <dbReference type="SAM" id="MobiDB-lite"/>
    </source>
</evidence>
<keyword evidence="2" id="KW-0548">Nucleotidyltransferase</keyword>
<evidence type="ECO:0000313" key="3">
    <source>
        <dbReference type="Proteomes" id="UP001151760"/>
    </source>
</evidence>
<organism evidence="2 3">
    <name type="scientific">Tanacetum coccineum</name>
    <dbReference type="NCBI Taxonomy" id="301880"/>
    <lineage>
        <taxon>Eukaryota</taxon>
        <taxon>Viridiplantae</taxon>
        <taxon>Streptophyta</taxon>
        <taxon>Embryophyta</taxon>
        <taxon>Tracheophyta</taxon>
        <taxon>Spermatophyta</taxon>
        <taxon>Magnoliopsida</taxon>
        <taxon>eudicotyledons</taxon>
        <taxon>Gunneridae</taxon>
        <taxon>Pentapetalae</taxon>
        <taxon>asterids</taxon>
        <taxon>campanulids</taxon>
        <taxon>Asterales</taxon>
        <taxon>Asteraceae</taxon>
        <taxon>Asteroideae</taxon>
        <taxon>Anthemideae</taxon>
        <taxon>Anthemidinae</taxon>
        <taxon>Tanacetum</taxon>
    </lineage>
</organism>
<keyword evidence="2" id="KW-0808">Transferase</keyword>
<reference evidence="2" key="2">
    <citation type="submission" date="2022-01" db="EMBL/GenBank/DDBJ databases">
        <authorList>
            <person name="Yamashiro T."/>
            <person name="Shiraishi A."/>
            <person name="Satake H."/>
            <person name="Nakayama K."/>
        </authorList>
    </citation>
    <scope>NUCLEOTIDE SEQUENCE</scope>
</reference>
<name>A0ABQ5AUV4_9ASTR</name>
<dbReference type="Gene3D" id="3.60.10.10">
    <property type="entry name" value="Endonuclease/exonuclease/phosphatase"/>
    <property type="match status" value="1"/>
</dbReference>
<comment type="caution">
    <text evidence="2">The sequence shown here is derived from an EMBL/GenBank/DDBJ whole genome shotgun (WGS) entry which is preliminary data.</text>
</comment>
<reference evidence="2" key="1">
    <citation type="journal article" date="2022" name="Int. J. Mol. Sci.">
        <title>Draft Genome of Tanacetum Coccineum: Genomic Comparison of Closely Related Tanacetum-Family Plants.</title>
        <authorList>
            <person name="Yamashiro T."/>
            <person name="Shiraishi A."/>
            <person name="Nakayama K."/>
            <person name="Satake H."/>
        </authorList>
    </citation>
    <scope>NUCLEOTIDE SEQUENCE</scope>
</reference>
<protein>
    <submittedName>
        <fullName evidence="2">RNA-directed DNA polymerase, eukaryota</fullName>
    </submittedName>
</protein>
<dbReference type="InterPro" id="IPR036691">
    <property type="entry name" value="Endo/exonu/phosph_ase_sf"/>
</dbReference>
<feature type="compositionally biased region" description="Acidic residues" evidence="1">
    <location>
        <begin position="480"/>
        <end position="503"/>
    </location>
</feature>
<proteinExistence type="predicted"/>
<dbReference type="GO" id="GO:0003964">
    <property type="term" value="F:RNA-directed DNA polymerase activity"/>
    <property type="evidence" value="ECO:0007669"/>
    <property type="project" value="UniProtKB-KW"/>
</dbReference>
<dbReference type="SUPFAM" id="SSF56219">
    <property type="entry name" value="DNase I-like"/>
    <property type="match status" value="1"/>
</dbReference>
<dbReference type="EMBL" id="BQNB010012581">
    <property type="protein sequence ID" value="GJT05367.1"/>
    <property type="molecule type" value="Genomic_DNA"/>
</dbReference>
<keyword evidence="3" id="KW-1185">Reference proteome</keyword>
<feature type="region of interest" description="Disordered" evidence="1">
    <location>
        <begin position="459"/>
        <end position="524"/>
    </location>
</feature>
<feature type="compositionally biased region" description="Basic and acidic residues" evidence="1">
    <location>
        <begin position="504"/>
        <end position="514"/>
    </location>
</feature>
<dbReference type="Proteomes" id="UP001151760">
    <property type="component" value="Unassembled WGS sequence"/>
</dbReference>
<evidence type="ECO:0000313" key="2">
    <source>
        <dbReference type="EMBL" id="GJT05367.1"/>
    </source>
</evidence>